<dbReference type="AlphaFoldDB" id="A0A094S4Z0"/>
<proteinExistence type="predicted"/>
<organism evidence="2">
    <name type="scientific">freshwater metagenome</name>
    <dbReference type="NCBI Taxonomy" id="449393"/>
    <lineage>
        <taxon>unclassified sequences</taxon>
        <taxon>metagenomes</taxon>
        <taxon>ecological metagenomes</taxon>
    </lineage>
</organism>
<accession>A0A094S4Z0</accession>
<gene>
    <name evidence="2" type="ORF">GM50_23490</name>
</gene>
<name>A0A094S4Z0_9ZZZZ</name>
<reference evidence="2" key="1">
    <citation type="submission" date="2014-05" db="EMBL/GenBank/DDBJ databases">
        <title>Key roles for freshwater Actinobacteria revealed by deep metagenomic sequencing.</title>
        <authorList>
            <person name="Ghai R."/>
            <person name="Mizuno C.M."/>
            <person name="Picazo A."/>
            <person name="Camacho A."/>
            <person name="Rodriguez-Valera F."/>
        </authorList>
    </citation>
    <scope>NUCLEOTIDE SEQUENCE</scope>
</reference>
<evidence type="ECO:0000313" key="2">
    <source>
        <dbReference type="EMBL" id="KGA12883.1"/>
    </source>
</evidence>
<sequence length="59" mass="6259">MAPELGAQPTEGLSAAETVLYFVGIPLGLFLLISVITYAATGERKEKTEPKGSVLTHIE</sequence>
<feature type="transmembrane region" description="Helical" evidence="1">
    <location>
        <begin position="20"/>
        <end position="41"/>
    </location>
</feature>
<comment type="caution">
    <text evidence="2">The sequence shown here is derived from an EMBL/GenBank/DDBJ whole genome shotgun (WGS) entry which is preliminary data.</text>
</comment>
<keyword evidence="1" id="KW-0472">Membrane</keyword>
<keyword evidence="1" id="KW-1133">Transmembrane helix</keyword>
<protein>
    <submittedName>
        <fullName evidence="2">Uncharacterized protein</fullName>
    </submittedName>
</protein>
<keyword evidence="1" id="KW-0812">Transmembrane</keyword>
<dbReference type="EMBL" id="JNSK01000189">
    <property type="protein sequence ID" value="KGA12883.1"/>
    <property type="molecule type" value="Genomic_DNA"/>
</dbReference>
<evidence type="ECO:0000256" key="1">
    <source>
        <dbReference type="SAM" id="Phobius"/>
    </source>
</evidence>